<name>A0A2K3N3R9_TRIPR</name>
<gene>
    <name evidence="2" type="ORF">L195_g012032</name>
    <name evidence="1" type="ORF">L195_g020905</name>
</gene>
<evidence type="ECO:0000313" key="3">
    <source>
        <dbReference type="Proteomes" id="UP000236291"/>
    </source>
</evidence>
<protein>
    <submittedName>
        <fullName evidence="1">Uncharacterized protein</fullName>
    </submittedName>
</protein>
<reference evidence="1 3" key="2">
    <citation type="journal article" date="2017" name="Front. Plant Sci.">
        <title>Gene Classification and Mining of Molecular Markers Useful in Red Clover (Trifolium pratense) Breeding.</title>
        <authorList>
            <person name="Istvanek J."/>
            <person name="Dluhosova J."/>
            <person name="Dluhos P."/>
            <person name="Patkova L."/>
            <person name="Nedelnik J."/>
            <person name="Repkova J."/>
        </authorList>
    </citation>
    <scope>NUCLEOTIDE SEQUENCE [LARGE SCALE GENOMIC DNA]</scope>
    <source>
        <strain evidence="3">cv. Tatra</strain>
        <tissue evidence="1">Young leaves</tissue>
    </source>
</reference>
<accession>A0A2K3N3R9</accession>
<evidence type="ECO:0000313" key="1">
    <source>
        <dbReference type="EMBL" id="PNX97672.1"/>
    </source>
</evidence>
<dbReference type="Proteomes" id="UP000236291">
    <property type="component" value="Unassembled WGS sequence"/>
</dbReference>
<dbReference type="EMBL" id="ASHM01015810">
    <property type="protein sequence ID" value="PNX97672.1"/>
    <property type="molecule type" value="Genomic_DNA"/>
</dbReference>
<evidence type="ECO:0000313" key="2">
    <source>
        <dbReference type="EMBL" id="PNY15338.1"/>
    </source>
</evidence>
<dbReference type="AlphaFoldDB" id="A0A2K3N3R9"/>
<dbReference type="EMBL" id="ASHM01007590">
    <property type="protein sequence ID" value="PNY15338.1"/>
    <property type="molecule type" value="Genomic_DNA"/>
</dbReference>
<organism evidence="1 3">
    <name type="scientific">Trifolium pratense</name>
    <name type="common">Red clover</name>
    <dbReference type="NCBI Taxonomy" id="57577"/>
    <lineage>
        <taxon>Eukaryota</taxon>
        <taxon>Viridiplantae</taxon>
        <taxon>Streptophyta</taxon>
        <taxon>Embryophyta</taxon>
        <taxon>Tracheophyta</taxon>
        <taxon>Spermatophyta</taxon>
        <taxon>Magnoliopsida</taxon>
        <taxon>eudicotyledons</taxon>
        <taxon>Gunneridae</taxon>
        <taxon>Pentapetalae</taxon>
        <taxon>rosids</taxon>
        <taxon>fabids</taxon>
        <taxon>Fabales</taxon>
        <taxon>Fabaceae</taxon>
        <taxon>Papilionoideae</taxon>
        <taxon>50 kb inversion clade</taxon>
        <taxon>NPAAA clade</taxon>
        <taxon>Hologalegina</taxon>
        <taxon>IRL clade</taxon>
        <taxon>Trifolieae</taxon>
        <taxon>Trifolium</taxon>
    </lineage>
</organism>
<reference evidence="1 3" key="1">
    <citation type="journal article" date="2014" name="Am. J. Bot.">
        <title>Genome assembly and annotation for red clover (Trifolium pratense; Fabaceae).</title>
        <authorList>
            <person name="Istvanek J."/>
            <person name="Jaros M."/>
            <person name="Krenek A."/>
            <person name="Repkova J."/>
        </authorList>
    </citation>
    <scope>NUCLEOTIDE SEQUENCE [LARGE SCALE GENOMIC DNA]</scope>
    <source>
        <strain evidence="3">cv. Tatra</strain>
        <tissue evidence="1">Young leaves</tissue>
    </source>
</reference>
<sequence length="69" mass="7277">MRFLGFVHLRKPASLNCNSTAAVDGAVGRTEDMLRYAEEHSGKAAACDGRKVAAAVEVGRGDEEDGPNT</sequence>
<comment type="caution">
    <text evidence="1">The sequence shown here is derived from an EMBL/GenBank/DDBJ whole genome shotgun (WGS) entry which is preliminary data.</text>
</comment>
<proteinExistence type="predicted"/>